<dbReference type="EC" id="3.1.3.16" evidence="4"/>
<feature type="compositionally biased region" description="Basic and acidic residues" evidence="1">
    <location>
        <begin position="301"/>
        <end position="312"/>
    </location>
</feature>
<dbReference type="SUPFAM" id="SSF81606">
    <property type="entry name" value="PP2C-like"/>
    <property type="match status" value="1"/>
</dbReference>
<feature type="domain" description="PPM-type phosphatase" evidence="3">
    <location>
        <begin position="10"/>
        <end position="243"/>
    </location>
</feature>
<dbReference type="InterPro" id="IPR036457">
    <property type="entry name" value="PPM-type-like_dom_sf"/>
</dbReference>
<sequence>MTTGGTITLRSAARSHTGLVRKNNQDSGYAGPNFLLIADGMGGHAGGDVASAITVSRLAELDREPGGEDALELLRTSILEANDRICRGVGEQPELAGMGTTVTAVLRATGNRFALAHIGDSRGYVLREDKLQPITHDHTFVQMLVDEGRITPEEAETHPQRSVVMKVLGDVGASPDLDLSLREAQVGDRWMLCSDGLTGFADIDDIARVLKEVADPDEACRQLIDLALAGGGADNVTVVVGDVLEGEVETTEGVSVGSVHLNPRYAAIGANPDTEVAVDTEAHETFPDGDVSADTAPIHTVDGEDREARDGTTKPLRTNTAAEAEEEADLDDEVEKRSYLGWIITAIVIVALAVGGFFAFNYVSHQYYVADDDGKVSLYRGLDTTLGPIELSHLVDTTDIAVGSLNSYSQDRLRGSIPAGSRDEADRIIDNLRKESDRSSGMSGDVEDSTSPSDPAPSPPDSKSADPSDAITRESQ</sequence>
<protein>
    <submittedName>
        <fullName evidence="4">Protein phosphatase</fullName>
        <ecNumber evidence="4">3.1.3.16</ecNumber>
    </submittedName>
</protein>
<reference evidence="5" key="1">
    <citation type="submission" date="2017-03" db="EMBL/GenBank/DDBJ databases">
        <authorList>
            <person name="Monnet C."/>
        </authorList>
    </citation>
    <scope>NUCLEOTIDE SEQUENCE [LARGE SCALE GENOMIC DNA]</scope>
    <source>
        <strain evidence="5">ATCC 49514</strain>
    </source>
</reference>
<feature type="region of interest" description="Disordered" evidence="1">
    <location>
        <begin position="413"/>
        <end position="476"/>
    </location>
</feature>
<keyword evidence="4" id="KW-0378">Hydrolase</keyword>
<keyword evidence="2" id="KW-0472">Membrane</keyword>
<dbReference type="EMBL" id="FXYX01000006">
    <property type="protein sequence ID" value="SMX78070.1"/>
    <property type="molecule type" value="Genomic_DNA"/>
</dbReference>
<dbReference type="Pfam" id="PF13672">
    <property type="entry name" value="PP2C_2"/>
    <property type="match status" value="1"/>
</dbReference>
<dbReference type="PROSITE" id="PS51746">
    <property type="entry name" value="PPM_2"/>
    <property type="match status" value="1"/>
</dbReference>
<keyword evidence="5" id="KW-1185">Reference proteome</keyword>
<dbReference type="Gene3D" id="3.60.40.10">
    <property type="entry name" value="PPM-type phosphatase domain"/>
    <property type="match status" value="1"/>
</dbReference>
<name>A0A2H1ISI3_9MICO</name>
<feature type="transmembrane region" description="Helical" evidence="2">
    <location>
        <begin position="339"/>
        <end position="360"/>
    </location>
</feature>
<proteinExistence type="predicted"/>
<dbReference type="CDD" id="cd00143">
    <property type="entry name" value="PP2Cc"/>
    <property type="match status" value="1"/>
</dbReference>
<feature type="compositionally biased region" description="Basic and acidic residues" evidence="1">
    <location>
        <begin position="421"/>
        <end position="438"/>
    </location>
</feature>
<evidence type="ECO:0000256" key="1">
    <source>
        <dbReference type="SAM" id="MobiDB-lite"/>
    </source>
</evidence>
<dbReference type="InterPro" id="IPR001932">
    <property type="entry name" value="PPM-type_phosphatase-like_dom"/>
</dbReference>
<evidence type="ECO:0000313" key="4">
    <source>
        <dbReference type="EMBL" id="SMX78070.1"/>
    </source>
</evidence>
<keyword evidence="2" id="KW-1133">Transmembrane helix</keyword>
<dbReference type="SMART" id="SM00331">
    <property type="entry name" value="PP2C_SIG"/>
    <property type="match status" value="1"/>
</dbReference>
<evidence type="ECO:0000256" key="2">
    <source>
        <dbReference type="SAM" id="Phobius"/>
    </source>
</evidence>
<dbReference type="SMART" id="SM00332">
    <property type="entry name" value="PP2Cc"/>
    <property type="match status" value="1"/>
</dbReference>
<dbReference type="AlphaFoldDB" id="A0A2H1ISI3"/>
<organism evidence="4 5">
    <name type="scientific">Brevibacterium iodinum ATCC 49514</name>
    <dbReference type="NCBI Taxonomy" id="1255616"/>
    <lineage>
        <taxon>Bacteria</taxon>
        <taxon>Bacillati</taxon>
        <taxon>Actinomycetota</taxon>
        <taxon>Actinomycetes</taxon>
        <taxon>Micrococcales</taxon>
        <taxon>Brevibacteriaceae</taxon>
        <taxon>Brevibacterium</taxon>
    </lineage>
</organism>
<feature type="compositionally biased region" description="Basic and acidic residues" evidence="1">
    <location>
        <begin position="463"/>
        <end position="476"/>
    </location>
</feature>
<keyword evidence="2" id="KW-0812">Transmembrane</keyword>
<dbReference type="GO" id="GO:0004722">
    <property type="term" value="F:protein serine/threonine phosphatase activity"/>
    <property type="evidence" value="ECO:0007669"/>
    <property type="project" value="UniProtKB-EC"/>
</dbReference>
<accession>A0A2H1ISI3</accession>
<gene>
    <name evidence="4" type="ORF">BI49514_01267</name>
</gene>
<evidence type="ECO:0000259" key="3">
    <source>
        <dbReference type="PROSITE" id="PS51746"/>
    </source>
</evidence>
<dbReference type="Proteomes" id="UP000234382">
    <property type="component" value="Unassembled WGS sequence"/>
</dbReference>
<evidence type="ECO:0000313" key="5">
    <source>
        <dbReference type="Proteomes" id="UP000234382"/>
    </source>
</evidence>
<feature type="region of interest" description="Disordered" evidence="1">
    <location>
        <begin position="285"/>
        <end position="329"/>
    </location>
</feature>